<dbReference type="WBParaSite" id="HPBE_0001164001-mRNA-1">
    <property type="protein sequence ID" value="HPBE_0001164001-mRNA-1"/>
    <property type="gene ID" value="HPBE_0001164001"/>
</dbReference>
<dbReference type="AlphaFoldDB" id="A0A183FU21"/>
<evidence type="ECO:0000256" key="5">
    <source>
        <dbReference type="SAM" id="SignalP"/>
    </source>
</evidence>
<evidence type="ECO:0000256" key="4">
    <source>
        <dbReference type="ARBA" id="ARBA00022729"/>
    </source>
</evidence>
<evidence type="ECO:0000256" key="2">
    <source>
        <dbReference type="ARBA" id="ARBA00010112"/>
    </source>
</evidence>
<dbReference type="Proteomes" id="UP000050761">
    <property type="component" value="Unassembled WGS sequence"/>
</dbReference>
<reference evidence="8" key="2">
    <citation type="submission" date="2019-09" db="UniProtKB">
        <authorList>
            <consortium name="WormBaseParasite"/>
        </authorList>
    </citation>
    <scope>IDENTIFICATION</scope>
</reference>
<reference evidence="6 7" key="1">
    <citation type="submission" date="2018-11" db="EMBL/GenBank/DDBJ databases">
        <authorList>
            <consortium name="Pathogen Informatics"/>
        </authorList>
    </citation>
    <scope>NUCLEOTIDE SEQUENCE [LARGE SCALE GENOMIC DNA]</scope>
</reference>
<dbReference type="PANTHER" id="PTHR21700">
    <property type="entry name" value="TRANSTHYRETIN-LIKE FAMILY PROTEIN-RELATED"/>
    <property type="match status" value="1"/>
</dbReference>
<keyword evidence="7" id="KW-1185">Reference proteome</keyword>
<evidence type="ECO:0000256" key="3">
    <source>
        <dbReference type="ARBA" id="ARBA00022525"/>
    </source>
</evidence>
<keyword evidence="4 5" id="KW-0732">Signal</keyword>
<feature type="signal peptide" evidence="5">
    <location>
        <begin position="1"/>
        <end position="16"/>
    </location>
</feature>
<keyword evidence="3" id="KW-0964">Secreted</keyword>
<dbReference type="GO" id="GO:0005576">
    <property type="term" value="C:extracellular region"/>
    <property type="evidence" value="ECO:0007669"/>
    <property type="project" value="UniProtKB-SubCell"/>
</dbReference>
<protein>
    <submittedName>
        <fullName evidence="8">Transthyretin-like family protein</fullName>
    </submittedName>
</protein>
<accession>A0A3P8CYW6</accession>
<evidence type="ECO:0000313" key="6">
    <source>
        <dbReference type="EMBL" id="VDO89345.1"/>
    </source>
</evidence>
<dbReference type="Gene3D" id="2.60.40.3330">
    <property type="match status" value="1"/>
</dbReference>
<proteinExistence type="inferred from homology"/>
<feature type="chain" id="PRO_5044551640" evidence="5">
    <location>
        <begin position="17"/>
        <end position="140"/>
    </location>
</feature>
<name>A0A183FU21_HELPZ</name>
<evidence type="ECO:0000313" key="7">
    <source>
        <dbReference type="Proteomes" id="UP000050761"/>
    </source>
</evidence>
<evidence type="ECO:0000256" key="1">
    <source>
        <dbReference type="ARBA" id="ARBA00004613"/>
    </source>
</evidence>
<dbReference type="InterPro" id="IPR038479">
    <property type="entry name" value="Transthyretin-like_sf"/>
</dbReference>
<dbReference type="PANTHER" id="PTHR21700:SF24">
    <property type="entry name" value="TRANSTHYRETIN-LIKE FAMILY PROTEIN"/>
    <property type="match status" value="1"/>
</dbReference>
<organism evidence="7 8">
    <name type="scientific">Heligmosomoides polygyrus</name>
    <name type="common">Parasitic roundworm</name>
    <dbReference type="NCBI Taxonomy" id="6339"/>
    <lineage>
        <taxon>Eukaryota</taxon>
        <taxon>Metazoa</taxon>
        <taxon>Ecdysozoa</taxon>
        <taxon>Nematoda</taxon>
        <taxon>Chromadorea</taxon>
        <taxon>Rhabditida</taxon>
        <taxon>Rhabditina</taxon>
        <taxon>Rhabditomorpha</taxon>
        <taxon>Strongyloidea</taxon>
        <taxon>Heligmosomidae</taxon>
        <taxon>Heligmosomoides</taxon>
    </lineage>
</organism>
<comment type="subcellular location">
    <subcellularLocation>
        <location evidence="1">Secreted</location>
    </subcellularLocation>
</comment>
<dbReference type="GO" id="GO:0009986">
    <property type="term" value="C:cell surface"/>
    <property type="evidence" value="ECO:0007669"/>
    <property type="project" value="InterPro"/>
</dbReference>
<dbReference type="Pfam" id="PF01060">
    <property type="entry name" value="TTR-52"/>
    <property type="match status" value="1"/>
</dbReference>
<dbReference type="InterPro" id="IPR001534">
    <property type="entry name" value="Transthyretin-like"/>
</dbReference>
<gene>
    <name evidence="6" type="ORF">HPBE_LOCUS11641</name>
</gene>
<dbReference type="EMBL" id="UZAH01027180">
    <property type="protein sequence ID" value="VDO89345.1"/>
    <property type="molecule type" value="Genomic_DNA"/>
</dbReference>
<evidence type="ECO:0000313" key="8">
    <source>
        <dbReference type="WBParaSite" id="HPBE_0001164001-mRNA-1"/>
    </source>
</evidence>
<accession>A0A183FU21</accession>
<sequence>MRLLVLTVLLVPCCSALLHYFGREQSVAVVGRLICEGRPASGVKVKLYEKELTFDRKMAEGRTNANGEFRLSGSKREFSTIDAKVNIYHKCNYNGPCYKKLGITIPDNFITAGKQPKATYDIATINLANKFNGESIDCIN</sequence>
<dbReference type="OrthoDB" id="73919at2759"/>
<comment type="similarity">
    <text evidence="2">Belongs to the nematode transthyretin-like family.</text>
</comment>